<dbReference type="RefSeq" id="WP_183328061.1">
    <property type="nucleotide sequence ID" value="NZ_JACHHK010000003.1"/>
</dbReference>
<sequence>MASVRRLSVLVMVLVTLFVYYFSFDSQVHVLSCEGNYYLTDAQVYDLAGVSTKTRLYLTPTHLLENRIYDMPLVKSVDIERSGQKLTIHIKEKTVVGYYIRKGKKYMLTTDNESIEVPAEYEKTIIHFPLLSGLSASQRSEICKVFKKNKDLNRKVIEKIAEIQPYKTSFDSNMVKMTMVDGNVVYSSISGLAMMANYQAMLTKLQGESVCLLLDEENSAIDKVDCSELSSKKKSSSSSKKSSSDDSSSDDSSSDSSTESTDTTSTDETQTTDSAVTDETQTTDTTSDWTYDESTGLQYSESTGLYMDSDGTQYYWNEETQQLEPVTE</sequence>
<dbReference type="InterPro" id="IPR013685">
    <property type="entry name" value="POTRA_FtsQ_type"/>
</dbReference>
<keyword evidence="2" id="KW-1003">Cell membrane</keyword>
<evidence type="ECO:0000256" key="7">
    <source>
        <dbReference type="ARBA" id="ARBA00023306"/>
    </source>
</evidence>
<dbReference type="InterPro" id="IPR041591">
    <property type="entry name" value="OCRE"/>
</dbReference>
<evidence type="ECO:0000256" key="3">
    <source>
        <dbReference type="ARBA" id="ARBA00022618"/>
    </source>
</evidence>
<feature type="domain" description="POTRA" evidence="10">
    <location>
        <begin position="23"/>
        <end position="93"/>
    </location>
</feature>
<protein>
    <submittedName>
        <fullName evidence="11">Cell division septal protein FtsQ</fullName>
    </submittedName>
</protein>
<evidence type="ECO:0000259" key="10">
    <source>
        <dbReference type="PROSITE" id="PS51779"/>
    </source>
</evidence>
<dbReference type="GO" id="GO:0051301">
    <property type="term" value="P:cell division"/>
    <property type="evidence" value="ECO:0007669"/>
    <property type="project" value="UniProtKB-KW"/>
</dbReference>
<keyword evidence="3 11" id="KW-0132">Cell division</keyword>
<comment type="subcellular location">
    <subcellularLocation>
        <location evidence="1">Membrane</location>
    </subcellularLocation>
</comment>
<evidence type="ECO:0000256" key="8">
    <source>
        <dbReference type="SAM" id="MobiDB-lite"/>
    </source>
</evidence>
<dbReference type="Pfam" id="PF17780">
    <property type="entry name" value="OCRE"/>
    <property type="match status" value="1"/>
</dbReference>
<proteinExistence type="predicted"/>
<dbReference type="Gene3D" id="3.40.50.10960">
    <property type="match status" value="1"/>
</dbReference>
<dbReference type="EMBL" id="JACHHK010000003">
    <property type="protein sequence ID" value="MBB5182929.1"/>
    <property type="molecule type" value="Genomic_DNA"/>
</dbReference>
<dbReference type="AlphaFoldDB" id="A0A7W8CYX9"/>
<keyword evidence="4 9" id="KW-0812">Transmembrane</keyword>
<dbReference type="InterPro" id="IPR034746">
    <property type="entry name" value="POTRA"/>
</dbReference>
<accession>A0A7W8CYX9</accession>
<keyword evidence="6 9" id="KW-0472">Membrane</keyword>
<evidence type="ECO:0000313" key="12">
    <source>
        <dbReference type="Proteomes" id="UP000539953"/>
    </source>
</evidence>
<evidence type="ECO:0000256" key="5">
    <source>
        <dbReference type="ARBA" id="ARBA00022989"/>
    </source>
</evidence>
<feature type="compositionally biased region" description="Low complexity" evidence="8">
    <location>
        <begin position="254"/>
        <end position="295"/>
    </location>
</feature>
<keyword evidence="12" id="KW-1185">Reference proteome</keyword>
<evidence type="ECO:0000256" key="6">
    <source>
        <dbReference type="ARBA" id="ARBA00023136"/>
    </source>
</evidence>
<name>A0A7W8CYX9_9FIRM</name>
<reference evidence="11 12" key="1">
    <citation type="submission" date="2020-08" db="EMBL/GenBank/DDBJ databases">
        <title>Genomic Encyclopedia of Type Strains, Phase IV (KMG-IV): sequencing the most valuable type-strain genomes for metagenomic binning, comparative biology and taxonomic classification.</title>
        <authorList>
            <person name="Goeker M."/>
        </authorList>
    </citation>
    <scope>NUCLEOTIDE SEQUENCE [LARGE SCALE GENOMIC DNA]</scope>
    <source>
        <strain evidence="11 12">DSM 25799</strain>
    </source>
</reference>
<evidence type="ECO:0000256" key="4">
    <source>
        <dbReference type="ARBA" id="ARBA00022692"/>
    </source>
</evidence>
<keyword evidence="5 9" id="KW-1133">Transmembrane helix</keyword>
<dbReference type="GO" id="GO:0005886">
    <property type="term" value="C:plasma membrane"/>
    <property type="evidence" value="ECO:0007669"/>
    <property type="project" value="TreeGrafter"/>
</dbReference>
<dbReference type="PROSITE" id="PS51779">
    <property type="entry name" value="POTRA"/>
    <property type="match status" value="1"/>
</dbReference>
<gene>
    <name evidence="11" type="ORF">HNQ47_000949</name>
</gene>
<dbReference type="Proteomes" id="UP000539953">
    <property type="component" value="Unassembled WGS sequence"/>
</dbReference>
<dbReference type="InterPro" id="IPR050487">
    <property type="entry name" value="FtsQ_DivIB"/>
</dbReference>
<dbReference type="PANTHER" id="PTHR37820">
    <property type="entry name" value="CELL DIVISION PROTEIN DIVIB"/>
    <property type="match status" value="1"/>
</dbReference>
<dbReference type="PANTHER" id="PTHR37820:SF1">
    <property type="entry name" value="CELL DIVISION PROTEIN FTSQ"/>
    <property type="match status" value="1"/>
</dbReference>
<organism evidence="11 12">
    <name type="scientific">Catenisphaera adipataccumulans</name>
    <dbReference type="NCBI Taxonomy" id="700500"/>
    <lineage>
        <taxon>Bacteria</taxon>
        <taxon>Bacillati</taxon>
        <taxon>Bacillota</taxon>
        <taxon>Erysipelotrichia</taxon>
        <taxon>Erysipelotrichales</taxon>
        <taxon>Erysipelotrichaceae</taxon>
        <taxon>Catenisphaera</taxon>
    </lineage>
</organism>
<evidence type="ECO:0000256" key="9">
    <source>
        <dbReference type="SAM" id="Phobius"/>
    </source>
</evidence>
<feature type="region of interest" description="Disordered" evidence="8">
    <location>
        <begin position="231"/>
        <end position="304"/>
    </location>
</feature>
<evidence type="ECO:0000256" key="1">
    <source>
        <dbReference type="ARBA" id="ARBA00004370"/>
    </source>
</evidence>
<keyword evidence="7" id="KW-0131">Cell cycle</keyword>
<feature type="transmembrane region" description="Helical" evidence="9">
    <location>
        <begin position="7"/>
        <end position="24"/>
    </location>
</feature>
<evidence type="ECO:0000256" key="2">
    <source>
        <dbReference type="ARBA" id="ARBA00022475"/>
    </source>
</evidence>
<dbReference type="Pfam" id="PF08478">
    <property type="entry name" value="POTRA_1"/>
    <property type="match status" value="1"/>
</dbReference>
<comment type="caution">
    <text evidence="11">The sequence shown here is derived from an EMBL/GenBank/DDBJ whole genome shotgun (WGS) entry which is preliminary data.</text>
</comment>
<evidence type="ECO:0000313" key="11">
    <source>
        <dbReference type="EMBL" id="MBB5182929.1"/>
    </source>
</evidence>